<evidence type="ECO:0000313" key="7">
    <source>
        <dbReference type="EMBL" id="GHO48292.1"/>
    </source>
</evidence>
<evidence type="ECO:0000256" key="2">
    <source>
        <dbReference type="ARBA" id="ARBA00010961"/>
    </source>
</evidence>
<comment type="similarity">
    <text evidence="2 6">Belongs to the transposase mutator family.</text>
</comment>
<evidence type="ECO:0000256" key="3">
    <source>
        <dbReference type="ARBA" id="ARBA00022578"/>
    </source>
</evidence>
<keyword evidence="3 6" id="KW-0815">Transposition</keyword>
<accession>A0A8J3I948</accession>
<evidence type="ECO:0000313" key="8">
    <source>
        <dbReference type="Proteomes" id="UP000612362"/>
    </source>
</evidence>
<keyword evidence="6" id="KW-0814">Transposable element</keyword>
<evidence type="ECO:0000256" key="6">
    <source>
        <dbReference type="RuleBase" id="RU365089"/>
    </source>
</evidence>
<keyword evidence="8" id="KW-1185">Reference proteome</keyword>
<dbReference type="PANTHER" id="PTHR33217">
    <property type="entry name" value="TRANSPOSASE FOR INSERTION SEQUENCE ELEMENT IS1081"/>
    <property type="match status" value="1"/>
</dbReference>
<dbReference type="InterPro" id="IPR001207">
    <property type="entry name" value="Transposase_mutator"/>
</dbReference>
<evidence type="ECO:0000256" key="5">
    <source>
        <dbReference type="ARBA" id="ARBA00023172"/>
    </source>
</evidence>
<dbReference type="Proteomes" id="UP000612362">
    <property type="component" value="Unassembled WGS sequence"/>
</dbReference>
<name>A0A8J3I948_9CHLR</name>
<keyword evidence="4 6" id="KW-0238">DNA-binding</keyword>
<comment type="function">
    <text evidence="1 6">Required for the transposition of the insertion element.</text>
</comment>
<evidence type="ECO:0000256" key="1">
    <source>
        <dbReference type="ARBA" id="ARBA00002190"/>
    </source>
</evidence>
<dbReference type="Pfam" id="PF00872">
    <property type="entry name" value="Transposase_mut"/>
    <property type="match status" value="1"/>
</dbReference>
<evidence type="ECO:0000256" key="4">
    <source>
        <dbReference type="ARBA" id="ARBA00023125"/>
    </source>
</evidence>
<proteinExistence type="inferred from homology"/>
<comment type="caution">
    <text evidence="7">The sequence shown here is derived from an EMBL/GenBank/DDBJ whole genome shotgun (WGS) entry which is preliminary data.</text>
</comment>
<dbReference type="PANTHER" id="PTHR33217:SF5">
    <property type="entry name" value="MUTATOR FAMILY TRANSPOSASE"/>
    <property type="match status" value="1"/>
</dbReference>
<organism evidence="7 8">
    <name type="scientific">Ktedonospora formicarum</name>
    <dbReference type="NCBI Taxonomy" id="2778364"/>
    <lineage>
        <taxon>Bacteria</taxon>
        <taxon>Bacillati</taxon>
        <taxon>Chloroflexota</taxon>
        <taxon>Ktedonobacteria</taxon>
        <taxon>Ktedonobacterales</taxon>
        <taxon>Ktedonobacteraceae</taxon>
        <taxon>Ktedonospora</taxon>
    </lineage>
</organism>
<dbReference type="GO" id="GO:0003677">
    <property type="term" value="F:DNA binding"/>
    <property type="evidence" value="ECO:0007669"/>
    <property type="project" value="UniProtKB-UniRule"/>
</dbReference>
<reference evidence="7" key="1">
    <citation type="submission" date="2020-10" db="EMBL/GenBank/DDBJ databases">
        <title>Taxonomic study of unclassified bacteria belonging to the class Ktedonobacteria.</title>
        <authorList>
            <person name="Yabe S."/>
            <person name="Wang C.M."/>
            <person name="Zheng Y."/>
            <person name="Sakai Y."/>
            <person name="Cavaletti L."/>
            <person name="Monciardini P."/>
            <person name="Donadio S."/>
        </authorList>
    </citation>
    <scope>NUCLEOTIDE SEQUENCE</scope>
    <source>
        <strain evidence="7">SOSP1-1</strain>
    </source>
</reference>
<sequence>MECVISLFAFPEDIRKVIYTTNTIESLNMTLRKMTRNRRIFPSDEPVFEMMYLAVRAVSKKWTMPIREWKEACAQSVCYRFAERFLQ</sequence>
<dbReference type="GO" id="GO:0004803">
    <property type="term" value="F:transposase activity"/>
    <property type="evidence" value="ECO:0007669"/>
    <property type="project" value="UniProtKB-UniRule"/>
</dbReference>
<dbReference type="AlphaFoldDB" id="A0A8J3I948"/>
<dbReference type="EMBL" id="BNJF01000004">
    <property type="protein sequence ID" value="GHO48292.1"/>
    <property type="molecule type" value="Genomic_DNA"/>
</dbReference>
<gene>
    <name evidence="7" type="ORF">KSX_64550</name>
</gene>
<keyword evidence="5 6" id="KW-0233">DNA recombination</keyword>
<protein>
    <recommendedName>
        <fullName evidence="6">Mutator family transposase</fullName>
    </recommendedName>
</protein>
<dbReference type="GO" id="GO:0006313">
    <property type="term" value="P:DNA transposition"/>
    <property type="evidence" value="ECO:0007669"/>
    <property type="project" value="UniProtKB-UniRule"/>
</dbReference>